<dbReference type="RefSeq" id="WP_227424633.1">
    <property type="nucleotide sequence ID" value="NZ_CP071868.1"/>
</dbReference>
<dbReference type="Proteomes" id="UP000663937">
    <property type="component" value="Chromosome"/>
</dbReference>
<evidence type="ECO:0000313" key="2">
    <source>
        <dbReference type="EMBL" id="QTE30303.1"/>
    </source>
</evidence>
<gene>
    <name evidence="2" type="ORF">J4E96_04685</name>
</gene>
<protein>
    <submittedName>
        <fullName evidence="2">Uncharacterized protein</fullName>
    </submittedName>
</protein>
<sequence length="52" mass="5432">MLTLLIVLGAAALVLLLADLALTIRSDGYGTTPPPRSHPDDSPVAARGNPYF</sequence>
<organism evidence="2 3">
    <name type="scientific">Pengzhenrongella sicca</name>
    <dbReference type="NCBI Taxonomy" id="2819238"/>
    <lineage>
        <taxon>Bacteria</taxon>
        <taxon>Bacillati</taxon>
        <taxon>Actinomycetota</taxon>
        <taxon>Actinomycetes</taxon>
        <taxon>Micrococcales</taxon>
        <taxon>Pengzhenrongella</taxon>
    </lineage>
</organism>
<proteinExistence type="predicted"/>
<evidence type="ECO:0000256" key="1">
    <source>
        <dbReference type="SAM" id="MobiDB-lite"/>
    </source>
</evidence>
<feature type="region of interest" description="Disordered" evidence="1">
    <location>
        <begin position="28"/>
        <end position="52"/>
    </location>
</feature>
<accession>A0A8A4ZH66</accession>
<reference evidence="2" key="1">
    <citation type="submission" date="2021-03" db="EMBL/GenBank/DDBJ databases">
        <title>Pengzhenrongella sicca gen. nov., sp. nov., a new member of suborder Micrococcineae isolated from High-Arctic tundra soil.</title>
        <authorList>
            <person name="Peng F."/>
        </authorList>
    </citation>
    <scope>NUCLEOTIDE SEQUENCE</scope>
    <source>
        <strain evidence="2">LRZ-2</strain>
    </source>
</reference>
<dbReference type="EMBL" id="CP071868">
    <property type="protein sequence ID" value="QTE30303.1"/>
    <property type="molecule type" value="Genomic_DNA"/>
</dbReference>
<dbReference type="KEGG" id="psic:J4E96_04685"/>
<keyword evidence="3" id="KW-1185">Reference proteome</keyword>
<evidence type="ECO:0000313" key="3">
    <source>
        <dbReference type="Proteomes" id="UP000663937"/>
    </source>
</evidence>
<name>A0A8A4ZH66_9MICO</name>
<dbReference type="AlphaFoldDB" id="A0A8A4ZH66"/>